<feature type="compositionally biased region" description="Low complexity" evidence="10">
    <location>
        <begin position="219"/>
        <end position="275"/>
    </location>
</feature>
<feature type="signal peptide" evidence="12">
    <location>
        <begin position="1"/>
        <end position="23"/>
    </location>
</feature>
<dbReference type="FunFam" id="2.60.40.420:FF:000010">
    <property type="entry name" value="Early nodulin-like protein 1"/>
    <property type="match status" value="1"/>
</dbReference>
<dbReference type="Pfam" id="PF02298">
    <property type="entry name" value="Cu_bind_like"/>
    <property type="match status" value="1"/>
</dbReference>
<keyword evidence="7" id="KW-0325">Glycoprotein</keyword>
<feature type="region of interest" description="Disordered" evidence="10">
    <location>
        <begin position="129"/>
        <end position="304"/>
    </location>
</feature>
<feature type="chain" id="PRO_5044886092" evidence="12">
    <location>
        <begin position="24"/>
        <end position="327"/>
    </location>
</feature>
<dbReference type="CDD" id="cd11019">
    <property type="entry name" value="OsENODL1_like"/>
    <property type="match status" value="1"/>
</dbReference>
<comment type="caution">
    <text evidence="14">The sequence shown here is derived from an EMBL/GenBank/DDBJ whole genome shotgun (WGS) entry which is preliminary data.</text>
</comment>
<keyword evidence="6" id="KW-1015">Disulfide bond</keyword>
<dbReference type="SUPFAM" id="SSF49503">
    <property type="entry name" value="Cupredoxins"/>
    <property type="match status" value="1"/>
</dbReference>
<evidence type="ECO:0000256" key="6">
    <source>
        <dbReference type="ARBA" id="ARBA00023157"/>
    </source>
</evidence>
<evidence type="ECO:0000256" key="10">
    <source>
        <dbReference type="SAM" id="MobiDB-lite"/>
    </source>
</evidence>
<keyword evidence="15" id="KW-1185">Reference proteome</keyword>
<feature type="domain" description="Phytocyanin" evidence="13">
    <location>
        <begin position="24"/>
        <end position="125"/>
    </location>
</feature>
<dbReference type="PANTHER" id="PTHR33021:SF449">
    <property type="entry name" value="EARLY NODULIN-LIKE PROTEIN 2"/>
    <property type="match status" value="1"/>
</dbReference>
<evidence type="ECO:0000256" key="4">
    <source>
        <dbReference type="ARBA" id="ARBA00022729"/>
    </source>
</evidence>
<evidence type="ECO:0000256" key="2">
    <source>
        <dbReference type="ARBA" id="ARBA00022475"/>
    </source>
</evidence>
<evidence type="ECO:0000256" key="7">
    <source>
        <dbReference type="ARBA" id="ARBA00023180"/>
    </source>
</evidence>
<dbReference type="EMBL" id="JBANAX010000566">
    <property type="protein sequence ID" value="KAL1203076.1"/>
    <property type="molecule type" value="Genomic_DNA"/>
</dbReference>
<dbReference type="InterPro" id="IPR041846">
    <property type="entry name" value="ENL_dom"/>
</dbReference>
<reference evidence="14 15" key="1">
    <citation type="submission" date="2024-04" db="EMBL/GenBank/DDBJ databases">
        <title>Genome assembly C_amara_ONT_v2.</title>
        <authorList>
            <person name="Yant L."/>
            <person name="Moore C."/>
            <person name="Slenker M."/>
        </authorList>
    </citation>
    <scope>NUCLEOTIDE SEQUENCE [LARGE SCALE GENOMIC DNA]</scope>
    <source>
        <tissue evidence="14">Leaf</tissue>
    </source>
</reference>
<sequence>MKSLFLFFTILISFSTLFTISDARKFNVGGSGAWVPNPPENYDSWAGKSRFRVHDTLYFSYAKGSDSVLEVNKADFDGCNTMNPIKRMDDGASEVSLDRSGPFYFISGNEDNCKKGQKLAVVVLSVRSPSTAQPPHAAAPGNSPPGSMAPPVSPVTTPPGTMPPKSSSPGSPTTSPPGSMAPKSSSPVSPTTSPPAPPKSSTPVSPSSAPMTSPPAPMAPKSSSPVTTPSGARSPKSSSPVSNSPALSPSLAPAESPSSASSSPSDSPSANSPSGSGMGPSGGGPSAAGDITTPGGAPGQPKASANGMAVMLVTTVLSLVLTIFLLA</sequence>
<dbReference type="Proteomes" id="UP001558713">
    <property type="component" value="Unassembled WGS sequence"/>
</dbReference>
<evidence type="ECO:0000256" key="12">
    <source>
        <dbReference type="SAM" id="SignalP"/>
    </source>
</evidence>
<keyword evidence="11" id="KW-1133">Transmembrane helix</keyword>
<proteinExistence type="inferred from homology"/>
<name>A0ABD1AAF1_CARAN</name>
<keyword evidence="3" id="KW-0336">GPI-anchor</keyword>
<evidence type="ECO:0000313" key="15">
    <source>
        <dbReference type="Proteomes" id="UP001558713"/>
    </source>
</evidence>
<evidence type="ECO:0000256" key="11">
    <source>
        <dbReference type="SAM" id="Phobius"/>
    </source>
</evidence>
<evidence type="ECO:0000313" key="14">
    <source>
        <dbReference type="EMBL" id="KAL1203076.1"/>
    </source>
</evidence>
<dbReference type="InterPro" id="IPR003245">
    <property type="entry name" value="Phytocyanin_dom"/>
</dbReference>
<keyword evidence="8" id="KW-0449">Lipoprotein</keyword>
<comment type="subcellular location">
    <subcellularLocation>
        <location evidence="1">Cell membrane</location>
        <topology evidence="1">Lipid-anchor</topology>
        <topology evidence="1">GPI-anchor</topology>
    </subcellularLocation>
</comment>
<organism evidence="14 15">
    <name type="scientific">Cardamine amara subsp. amara</name>
    <dbReference type="NCBI Taxonomy" id="228776"/>
    <lineage>
        <taxon>Eukaryota</taxon>
        <taxon>Viridiplantae</taxon>
        <taxon>Streptophyta</taxon>
        <taxon>Embryophyta</taxon>
        <taxon>Tracheophyta</taxon>
        <taxon>Spermatophyta</taxon>
        <taxon>Magnoliopsida</taxon>
        <taxon>eudicotyledons</taxon>
        <taxon>Gunneridae</taxon>
        <taxon>Pentapetalae</taxon>
        <taxon>rosids</taxon>
        <taxon>malvids</taxon>
        <taxon>Brassicales</taxon>
        <taxon>Brassicaceae</taxon>
        <taxon>Cardamineae</taxon>
        <taxon>Cardamine</taxon>
    </lineage>
</organism>
<evidence type="ECO:0000256" key="8">
    <source>
        <dbReference type="ARBA" id="ARBA00023288"/>
    </source>
</evidence>
<feature type="compositionally biased region" description="Low complexity" evidence="10">
    <location>
        <begin position="163"/>
        <end position="191"/>
    </location>
</feature>
<dbReference type="Gene3D" id="2.60.40.420">
    <property type="entry name" value="Cupredoxins - blue copper proteins"/>
    <property type="match status" value="1"/>
</dbReference>
<accession>A0ABD1AAF1</accession>
<keyword evidence="4 12" id="KW-0732">Signal</keyword>
<gene>
    <name evidence="14" type="ORF">V5N11_015321</name>
</gene>
<dbReference type="GO" id="GO:0098552">
    <property type="term" value="C:side of membrane"/>
    <property type="evidence" value="ECO:0007669"/>
    <property type="project" value="UniProtKB-KW"/>
</dbReference>
<dbReference type="InterPro" id="IPR039391">
    <property type="entry name" value="Phytocyanin-like"/>
</dbReference>
<feature type="compositionally biased region" description="Pro residues" evidence="10">
    <location>
        <begin position="147"/>
        <end position="162"/>
    </location>
</feature>
<evidence type="ECO:0000256" key="9">
    <source>
        <dbReference type="ARBA" id="ARBA00035011"/>
    </source>
</evidence>
<keyword evidence="11" id="KW-0812">Transmembrane</keyword>
<keyword evidence="5 11" id="KW-0472">Membrane</keyword>
<comment type="similarity">
    <text evidence="9">Belongs to the early nodulin-like (ENODL) family.</text>
</comment>
<feature type="compositionally biased region" description="Low complexity" evidence="10">
    <location>
        <begin position="201"/>
        <end position="211"/>
    </location>
</feature>
<feature type="compositionally biased region" description="Gly residues" evidence="10">
    <location>
        <begin position="276"/>
        <end position="286"/>
    </location>
</feature>
<dbReference type="AlphaFoldDB" id="A0ABD1AAF1"/>
<feature type="transmembrane region" description="Helical" evidence="11">
    <location>
        <begin position="307"/>
        <end position="326"/>
    </location>
</feature>
<dbReference type="GO" id="GO:0005886">
    <property type="term" value="C:plasma membrane"/>
    <property type="evidence" value="ECO:0007669"/>
    <property type="project" value="UniProtKB-SubCell"/>
</dbReference>
<protein>
    <submittedName>
        <fullName evidence="14">Early nodulin-like protein 2</fullName>
    </submittedName>
</protein>
<keyword evidence="2" id="KW-1003">Cell membrane</keyword>
<evidence type="ECO:0000256" key="5">
    <source>
        <dbReference type="ARBA" id="ARBA00023136"/>
    </source>
</evidence>
<evidence type="ECO:0000256" key="1">
    <source>
        <dbReference type="ARBA" id="ARBA00004609"/>
    </source>
</evidence>
<dbReference type="PROSITE" id="PS51485">
    <property type="entry name" value="PHYTOCYANIN"/>
    <property type="match status" value="1"/>
</dbReference>
<dbReference type="InterPro" id="IPR008972">
    <property type="entry name" value="Cupredoxin"/>
</dbReference>
<evidence type="ECO:0000256" key="3">
    <source>
        <dbReference type="ARBA" id="ARBA00022622"/>
    </source>
</evidence>
<evidence type="ECO:0000259" key="13">
    <source>
        <dbReference type="PROSITE" id="PS51485"/>
    </source>
</evidence>
<dbReference type="PANTHER" id="PTHR33021">
    <property type="entry name" value="BLUE COPPER PROTEIN"/>
    <property type="match status" value="1"/>
</dbReference>